<dbReference type="EMBL" id="ADOT01000084">
    <property type="protein sequence ID" value="EGX51506.1"/>
    <property type="molecule type" value="Genomic_DNA"/>
</dbReference>
<name>G1X5R1_ARTOA</name>
<dbReference type="Proteomes" id="UP000008784">
    <property type="component" value="Unassembled WGS sequence"/>
</dbReference>
<keyword evidence="3" id="KW-1185">Reference proteome</keyword>
<organism evidence="2 3">
    <name type="scientific">Arthrobotrys oligospora (strain ATCC 24927 / CBS 115.81 / DSM 1491)</name>
    <name type="common">Nematode-trapping fungus</name>
    <name type="synonym">Didymozoophaga oligospora</name>
    <dbReference type="NCBI Taxonomy" id="756982"/>
    <lineage>
        <taxon>Eukaryota</taxon>
        <taxon>Fungi</taxon>
        <taxon>Dikarya</taxon>
        <taxon>Ascomycota</taxon>
        <taxon>Pezizomycotina</taxon>
        <taxon>Orbiliomycetes</taxon>
        <taxon>Orbiliales</taxon>
        <taxon>Orbiliaceae</taxon>
        <taxon>Orbilia</taxon>
        <taxon>Orbilia oligospora</taxon>
    </lineage>
</organism>
<comment type="caution">
    <text evidence="2">The sequence shown here is derived from an EMBL/GenBank/DDBJ whole genome shotgun (WGS) entry which is preliminary data.</text>
</comment>
<evidence type="ECO:0000256" key="1">
    <source>
        <dbReference type="SAM" id="MobiDB-lite"/>
    </source>
</evidence>
<evidence type="ECO:0000313" key="2">
    <source>
        <dbReference type="EMBL" id="EGX51506.1"/>
    </source>
</evidence>
<gene>
    <name evidence="2" type="ORF">AOL_s00054g205</name>
</gene>
<proteinExistence type="predicted"/>
<dbReference type="GeneID" id="22890722"/>
<protein>
    <submittedName>
        <fullName evidence="2">Uncharacterized protein</fullName>
    </submittedName>
</protein>
<feature type="region of interest" description="Disordered" evidence="1">
    <location>
        <begin position="37"/>
        <end position="102"/>
    </location>
</feature>
<accession>G1X5R1</accession>
<evidence type="ECO:0000313" key="3">
    <source>
        <dbReference type="Proteomes" id="UP000008784"/>
    </source>
</evidence>
<reference evidence="2 3" key="1">
    <citation type="journal article" date="2011" name="PLoS Pathog.">
        <title>Genomic and proteomic analyses of the fungus Arthrobotrys oligospora provide insights into nematode-trap formation.</title>
        <authorList>
            <person name="Yang J."/>
            <person name="Wang L."/>
            <person name="Ji X."/>
            <person name="Feng Y."/>
            <person name="Li X."/>
            <person name="Zou C."/>
            <person name="Xu J."/>
            <person name="Ren Y."/>
            <person name="Mi Q."/>
            <person name="Wu J."/>
            <person name="Liu S."/>
            <person name="Liu Y."/>
            <person name="Huang X."/>
            <person name="Wang H."/>
            <person name="Niu X."/>
            <person name="Li J."/>
            <person name="Liang L."/>
            <person name="Luo Y."/>
            <person name="Ji K."/>
            <person name="Zhou W."/>
            <person name="Yu Z."/>
            <person name="Li G."/>
            <person name="Liu Y."/>
            <person name="Li L."/>
            <person name="Qiao M."/>
            <person name="Feng L."/>
            <person name="Zhang K.-Q."/>
        </authorList>
    </citation>
    <scope>NUCLEOTIDE SEQUENCE [LARGE SCALE GENOMIC DNA]</scope>
    <source>
        <strain evidence="3">ATCC 24927 / CBS 115.81 / DSM 1491</strain>
    </source>
</reference>
<sequence length="102" mass="11156">MGDRGPIYFMVIEGNNVSSILTNQPFTVFPKGFVSSTTTQPIISGKSPAHERKRRVNPPELSKQPSLPNDFDISEEIPGIPTLAGDKSHMTIPAHRGNKISQ</sequence>
<dbReference type="HOGENOM" id="CLU_2276826_0_0_1"/>
<dbReference type="AlphaFoldDB" id="G1X5R1"/>
<dbReference type="InParanoid" id="G1X5R1"/>
<dbReference type="RefSeq" id="XP_011119823.1">
    <property type="nucleotide sequence ID" value="XM_011121521.1"/>
</dbReference>